<evidence type="ECO:0000256" key="5">
    <source>
        <dbReference type="SAM" id="SignalP"/>
    </source>
</evidence>
<protein>
    <recommendedName>
        <fullName evidence="4">Outer membrane protein assembly factor BamC</fullName>
    </recommendedName>
</protein>
<name>E3BG46_9VIBR</name>
<keyword evidence="4 6" id="KW-0449">Lipoprotein</keyword>
<proteinExistence type="inferred from homology"/>
<evidence type="ECO:0000256" key="2">
    <source>
        <dbReference type="ARBA" id="ARBA00023136"/>
    </source>
</evidence>
<comment type="similarity">
    <text evidence="4">Belongs to the BamC family.</text>
</comment>
<comment type="caution">
    <text evidence="6">The sequence shown here is derived from an EMBL/GenBank/DDBJ whole genome shotgun (WGS) entry which is preliminary data.</text>
</comment>
<keyword evidence="1 4" id="KW-0732">Signal</keyword>
<gene>
    <name evidence="4" type="primary">bamC</name>
    <name evidence="6" type="ORF">VIBC2010_06289</name>
</gene>
<keyword evidence="7" id="KW-1185">Reference proteome</keyword>
<dbReference type="EMBL" id="AEIU01000029">
    <property type="protein sequence ID" value="EFP97971.1"/>
    <property type="molecule type" value="Genomic_DNA"/>
</dbReference>
<comment type="subcellular location">
    <subcellularLocation>
        <location evidence="4">Cell outer membrane</location>
        <topology evidence="4">Lipid-anchor</topology>
    </subcellularLocation>
</comment>
<dbReference type="NCBIfam" id="NF008674">
    <property type="entry name" value="PRK11679.1"/>
    <property type="match status" value="1"/>
</dbReference>
<dbReference type="PROSITE" id="PS51257">
    <property type="entry name" value="PROKAR_LIPOPROTEIN"/>
    <property type="match status" value="1"/>
</dbReference>
<reference evidence="6 7" key="1">
    <citation type="journal article" date="2012" name="Int. J. Syst. Evol. Microbiol.">
        <title>Vibrio caribbeanicus sp. nov., isolated from the marine sponge Scleritoderma cyanea.</title>
        <authorList>
            <person name="Hoffmann M."/>
            <person name="Monday S.R."/>
            <person name="Allard M.W."/>
            <person name="Strain E.A."/>
            <person name="Whittaker P."/>
            <person name="Naum M."/>
            <person name="McCarthy P.J."/>
            <person name="Lopez J.V."/>
            <person name="Fischer M."/>
            <person name="Brown E.W."/>
        </authorList>
    </citation>
    <scope>NUCLEOTIDE SEQUENCE [LARGE SCALE GENOMIC DNA]</scope>
    <source>
        <strain evidence="6 7">ATCC BAA-2122</strain>
    </source>
</reference>
<evidence type="ECO:0000256" key="1">
    <source>
        <dbReference type="ARBA" id="ARBA00022729"/>
    </source>
</evidence>
<evidence type="ECO:0000313" key="7">
    <source>
        <dbReference type="Proteomes" id="UP000002943"/>
    </source>
</evidence>
<sequence>MKLSHQLVVSTLAVLVLSACSSSPAQRRQAKNDFDYLNTTPLKDLQLLKDAEPEFYKTYQIPSGQYTGGQGKEVDIRPPQQVLELIPGARVERKNGDITLWVLKEDELKKIWRTTQDLFVKRGVSMRENTESRIETDWLSWQTEDEDSAVAARFVLEKVSSLRNLGIKISLVDWREGAQSLSVTASNKERYTTLLTNIIESRYDDERRQEMARKAEQLVKHIPISLGVDRSGLPVIIARISYDLLWDKLPTLLPAMGFEIEERNQSQGTVKAKYAAPDDEFWTRIGVKPINLKSGSYTFLFGDLGNRTSINVTDSKGKPIEEKLLKDMVPVLAAIADDKNK</sequence>
<feature type="chain" id="PRO_5009010696" description="Outer membrane protein assembly factor BamC" evidence="5">
    <location>
        <begin position="26"/>
        <end position="341"/>
    </location>
</feature>
<keyword evidence="3 4" id="KW-0998">Cell outer membrane</keyword>
<dbReference type="STRING" id="796620.VIBC2010_06289"/>
<evidence type="ECO:0000313" key="6">
    <source>
        <dbReference type="EMBL" id="EFP97971.1"/>
    </source>
</evidence>
<dbReference type="Gene3D" id="3.30.530.50">
    <property type="match status" value="1"/>
</dbReference>
<dbReference type="Pfam" id="PF06804">
    <property type="entry name" value="Lipoprotein_18"/>
    <property type="match status" value="1"/>
</dbReference>
<comment type="function">
    <text evidence="4">Part of the outer membrane protein assembly complex, which is involved in assembly and insertion of beta-barrel proteins into the outer membrane.</text>
</comment>
<evidence type="ECO:0000256" key="3">
    <source>
        <dbReference type="ARBA" id="ARBA00023237"/>
    </source>
</evidence>
<keyword evidence="4" id="KW-0564">Palmitate</keyword>
<dbReference type="OrthoDB" id="5686855at2"/>
<dbReference type="InterPro" id="IPR010653">
    <property type="entry name" value="NlpB/DapX"/>
</dbReference>
<keyword evidence="2 4" id="KW-0472">Membrane</keyword>
<evidence type="ECO:0000256" key="4">
    <source>
        <dbReference type="HAMAP-Rule" id="MF_00924"/>
    </source>
</evidence>
<dbReference type="eggNOG" id="COG3317">
    <property type="taxonomic scope" value="Bacteria"/>
</dbReference>
<organism evidence="6 7">
    <name type="scientific">Vibrio caribbeanicus ATCC BAA-2122</name>
    <dbReference type="NCBI Taxonomy" id="796620"/>
    <lineage>
        <taxon>Bacteria</taxon>
        <taxon>Pseudomonadati</taxon>
        <taxon>Pseudomonadota</taxon>
        <taxon>Gammaproteobacteria</taxon>
        <taxon>Vibrionales</taxon>
        <taxon>Vibrionaceae</taxon>
        <taxon>Vibrio</taxon>
    </lineage>
</organism>
<dbReference type="GO" id="GO:0051205">
    <property type="term" value="P:protein insertion into membrane"/>
    <property type="evidence" value="ECO:0007669"/>
    <property type="project" value="UniProtKB-UniRule"/>
</dbReference>
<dbReference type="InterPro" id="IPR042268">
    <property type="entry name" value="BamC_C"/>
</dbReference>
<dbReference type="GO" id="GO:0009279">
    <property type="term" value="C:cell outer membrane"/>
    <property type="evidence" value="ECO:0007669"/>
    <property type="project" value="UniProtKB-SubCell"/>
</dbReference>
<dbReference type="HAMAP" id="MF_00924">
    <property type="entry name" value="OM_assembly_BamC"/>
    <property type="match status" value="1"/>
</dbReference>
<accession>E3BG46</accession>
<dbReference type="Gene3D" id="3.30.310.170">
    <property type="entry name" value="Outer membrane protein assembly factor BamC"/>
    <property type="match status" value="1"/>
</dbReference>
<feature type="signal peptide" evidence="5">
    <location>
        <begin position="1"/>
        <end position="25"/>
    </location>
</feature>
<dbReference type="PIRSF" id="PIRSF026343">
    <property type="entry name" value="NlpB"/>
    <property type="match status" value="1"/>
</dbReference>
<dbReference type="AlphaFoldDB" id="E3BG46"/>
<dbReference type="GO" id="GO:0043165">
    <property type="term" value="P:Gram-negative-bacterium-type cell outer membrane assembly"/>
    <property type="evidence" value="ECO:0007669"/>
    <property type="project" value="UniProtKB-UniRule"/>
</dbReference>
<dbReference type="InterPro" id="IPR014524">
    <property type="entry name" value="BamC"/>
</dbReference>
<dbReference type="RefSeq" id="WP_009599915.1">
    <property type="nucleotide sequence ID" value="NZ_AEIU01000029.1"/>
</dbReference>
<dbReference type="Proteomes" id="UP000002943">
    <property type="component" value="Unassembled WGS sequence"/>
</dbReference>
<comment type="subunit">
    <text evidence="4">Part of the Bam complex.</text>
</comment>